<dbReference type="GO" id="GO:0000278">
    <property type="term" value="P:mitotic cell cycle"/>
    <property type="evidence" value="ECO:0007669"/>
    <property type="project" value="TreeGrafter"/>
</dbReference>
<feature type="region of interest" description="Disordered" evidence="5">
    <location>
        <begin position="87"/>
        <end position="191"/>
    </location>
</feature>
<organism evidence="6 7">
    <name type="scientific">Naegleria fowleri</name>
    <name type="common">Brain eating amoeba</name>
    <dbReference type="NCBI Taxonomy" id="5763"/>
    <lineage>
        <taxon>Eukaryota</taxon>
        <taxon>Discoba</taxon>
        <taxon>Heterolobosea</taxon>
        <taxon>Tetramitia</taxon>
        <taxon>Eutetramitia</taxon>
        <taxon>Vahlkampfiidae</taxon>
        <taxon>Naegleria</taxon>
    </lineage>
</organism>
<feature type="region of interest" description="Disordered" evidence="5">
    <location>
        <begin position="580"/>
        <end position="604"/>
    </location>
</feature>
<evidence type="ECO:0000256" key="1">
    <source>
        <dbReference type="ARBA" id="ARBA00004496"/>
    </source>
</evidence>
<dbReference type="VEuPathDB" id="AmoebaDB:NF0090780"/>
<dbReference type="Pfam" id="PF00612">
    <property type="entry name" value="IQ"/>
    <property type="match status" value="1"/>
</dbReference>
<comment type="subcellular location">
    <subcellularLocation>
        <location evidence="1">Cytoplasm</location>
    </subcellularLocation>
</comment>
<feature type="compositionally biased region" description="Polar residues" evidence="5">
    <location>
        <begin position="242"/>
        <end position="261"/>
    </location>
</feature>
<keyword evidence="7" id="KW-1185">Reference proteome</keyword>
<feature type="compositionally biased region" description="Polar residues" evidence="5">
    <location>
        <begin position="436"/>
        <end position="466"/>
    </location>
</feature>
<reference evidence="6 7" key="1">
    <citation type="journal article" date="2019" name="Sci. Rep.">
        <title>Nanopore sequencing improves the draft genome of the human pathogenic amoeba Naegleria fowleri.</title>
        <authorList>
            <person name="Liechti N."/>
            <person name="Schurch N."/>
            <person name="Bruggmann R."/>
            <person name="Wittwer M."/>
        </authorList>
    </citation>
    <scope>NUCLEOTIDE SEQUENCE [LARGE SCALE GENOMIC DNA]</scope>
    <source>
        <strain evidence="6 7">ATCC 30894</strain>
    </source>
</reference>
<sequence>MGNNINPEKINSSGAEAPPLLRHVQSSPLFLQQQTSNNNNTSSENEEPSTTLMAGHDDAACMKSSSSINNNGSGIDINNNLKDARKRSQTLGLSRHSSNNCSRQSHLKPSSSSLLSEKHPSSSPIPISPPTTNNNNQHASPSLSENDGGLVGSIATSSPFPSSSTPIPIAVPTTNSITHNNDDDNSPHVHSASSLIASFSSSPNVQRTLHHISSSPNNIPKQPSATKRNNIIPLLNLPPRPTSLSSNAHSVSPLPQNNDPTRYSWMASSPKRGQTQDRAEATASNYGISISNTISMNNNTITSDASSKDGSSRIIYVNKNILPLDASPIISSSSPSYSSQLWANNSNSIQQEPVAIIISKSTPISPRHDERSAKLSRKTNSNKSSLGSTSSSKSGGRTNRSHSTLLLTPRGGNLLSPRGVFNNNGMPYSPRGIATGGNSSPRARPNGTASTTPTTSNNGNHNQRSYPISFDDVTENDMHGEENDSDLEDLNMSEISTNHNAIIVPKLNLGKMVEQQQQPKKRRTKSLFDKIPIMITKLRRKKSRSSKTPTSPEGALTSQMMNTNSLISNSSTYTIQTIGDVEKKQRSSPNSSEKSPNIPLKRTPAMNISGSFRLSIMEGRSGKSTKFEESEDTFDNISTCHSIYSNASVPMVNRPKKLEISSSSDTSDITSNSQVAIASSEVLEKKKSRLKGFFNIFTKKKEKTPATPISSQDMAKISSVDEMSQIWTYEEPKLTRVTREDSSDSDAMLVTAEKEIEFGLSVSNITPKILRREIELLDARGEAVRGIIEFITEKISVDEAEKFAENYKSLMHISDDHPLSSLFKETLLHHYDSDRLKSALTKMNEHFYSSSVDLRKTANAAENKSVAPLILIWIQIQLFHYIDQIRFFPLQFKCIPMYVVEFMEAVIRFNYDCYPENCEIPRMRPYFGEEDEIMEDTRIIDEIELIRVCSLFATEVIKTNAARTLCTLHEAFKARTRLKSLHALSSNVSAVTQGTKCRKNIALQKSAIATMQAKIRGHLILTSFTEHLNRITTLQSLARQAKKRQQLVQSKQLITSLQACSRKILSRRSAENMIDNITIFQSLWRGISNRNEFFVSLEKIRKLQALINAKRTTSIFMKNVNNVKAMQRMALRSIATGNYVSCVHRIQKIQAIVRGITARNHTNSLKSNFIGSVVKIQAIVRSHNAQSDTSDLFEKSTVLRALFSGAIQRNTLIIEKSQLLTVQAVFKKAITERNLTLTKKAASQLQAVHRGLFQRHEYSSHANAILILQAKLKSRTIVTRLERQKSCIVKLQLLAQQYFTQNEKRANIQRVQTLQAVIRGFVIKRAYVNHLQQSTTIACISRGAIVRKHYSNNANSIRTLQARIRGTILQNQLRSVADSTQYIQSFLMGAHSCVKFKRATKLVHLLQAFFKGSCIRDQLCHVTNSVQVLQSTIQSKTTHQEFERKQKQLRILQAVISRHLATKSMYEQLKLLQVIQSKGKSYLARQYHATLKKSTLLSSIAKGFLSRRQAQIELKQIEITQAKARSYIQQRDLLYNIHQVHIVEATIRTYLSQKKMKDAQQSSSLIGAAFCGSFTRQSHYRVFSAIQKIQQVLQRERILSNLSVEKRRVEVLQALCRNFIAKQNRNNFQNKISTLQAIILGKTTRKETEEKISRAKNIHQVIRGFNARTQLKQQMNSVLTVQSAARKKKQVNTLRHYHHEILCVQASIRGFEQRKAFRKFVDNDVCLLQATARAKIDRTTCEQEHDRILLLQALCRGLLQRQCFIETKESLSIINSTLQAYQQRIHYLKDHSAIHILQALARATLDRKKTNIANTISQLIYLQAFFKGSVQRKHHFIGFEHLAQLQNVFKSRNVKKIKDNAVYAITQVQTFVRRKYQQKYLSQCKESILSVQAFFQRKLATYEQHKDVLRVKVIQSLIRTRLAKLSLGKENSVRTLQALQRGFIVRSHSMRVFKTIEMLQALLKGFVCRKTFMRCMDDSRTIQSCAKSFLARQEFNSLHSTTMAIQSFMRCCLQRKDFKNQCQRIYSLQAFLKSSIERKKLHADQENTVVIQCVIRGHRERQKIESKLRLSNALSAIARSIRCNRKFEESKRNIMTIQSVARSHLAIATLNSLERVTLLQALLRRCLEKKRQNKFAIMKAFIDGCIARNNLKKDLHRTELIQALFRSNLTLAFMENTIQAVQILSAISVAVLERNRHAQMFDQISKLPVVARAKLCFHQFKKELERVHTLQAIIRRMQCAGKYETHMNLVDKLHSWSQQKIARIRKEKDLSSVVLIQAVLKKQSAILQKNSNLRDIITIQALSRRFILQKSLQDSFTSIHSIQALFRSAQTRCETNNANHSMMLIQASMRGHATRQMLSMSLLVHALFKGKVERKMLAVHKRAVTFLQSRITSHQLREDTKLKLRSCKELQSVMRSYQCSKDFNTERARAQTLSVLLKAVAERKYKTSSLDKVIVIQAFLRKRLTVLEFQSLLRQISKIEAICLGHLDRKKYEVMKEQVVTIQSMVRTFVASKEKRCQLQMLSKLQCMSRIYLCRKQLVVTKDTLHIKKKNDVATAIQASMRGFMVRTEFKTNLSKETTISECVNALMHRKTIQSKFETIKYSCHLLQAKIRQLQERKNYQAQLVSVPVVQALFRGINIRKKNREIIERLTIIQSAMISSHERKNNFSLLHRATLIESVVRGHMVRRHLHKLQDNFLFIQAHCRQLVCQRDIASETNRIHMLQAIARSFITRTQHATDVSRQKDNIIILQAYLRGIQQRNQEMRHFKEDQSKILLVQALARRYLACRKLTQLKMQLKEKFSLVRQFKMEERKSGLALLSSLSLLNKK</sequence>
<feature type="compositionally biased region" description="Low complexity" evidence="5">
    <location>
        <begin position="378"/>
        <end position="398"/>
    </location>
</feature>
<evidence type="ECO:0000256" key="4">
    <source>
        <dbReference type="ARBA" id="ARBA00022860"/>
    </source>
</evidence>
<dbReference type="InterPro" id="IPR051185">
    <property type="entry name" value="ASPM"/>
</dbReference>
<dbReference type="InterPro" id="IPR000048">
    <property type="entry name" value="IQ_motif_EF-hand-BS"/>
</dbReference>
<dbReference type="EMBL" id="VFQX01000007">
    <property type="protein sequence ID" value="KAF0983007.1"/>
    <property type="molecule type" value="Genomic_DNA"/>
</dbReference>
<evidence type="ECO:0000256" key="3">
    <source>
        <dbReference type="ARBA" id="ARBA00022737"/>
    </source>
</evidence>
<name>A0A6A5C0J9_NAEFO</name>
<dbReference type="VEuPathDB" id="AmoebaDB:NF0090790"/>
<evidence type="ECO:0000313" key="6">
    <source>
        <dbReference type="EMBL" id="KAF0983007.1"/>
    </source>
</evidence>
<dbReference type="GeneID" id="68118200"/>
<protein>
    <submittedName>
        <fullName evidence="6">Uncharacterized protein</fullName>
    </submittedName>
</protein>
<feature type="compositionally biased region" description="Polar residues" evidence="5">
    <location>
        <begin position="548"/>
        <end position="557"/>
    </location>
</feature>
<dbReference type="VEuPathDB" id="AmoebaDB:NF0090770"/>
<feature type="compositionally biased region" description="Polar residues" evidence="5">
    <location>
        <begin position="89"/>
        <end position="104"/>
    </location>
</feature>
<dbReference type="GO" id="GO:0005737">
    <property type="term" value="C:cytoplasm"/>
    <property type="evidence" value="ECO:0007669"/>
    <property type="project" value="UniProtKB-SubCell"/>
</dbReference>
<dbReference type="OrthoDB" id="2148418at2759"/>
<dbReference type="GO" id="GO:0051295">
    <property type="term" value="P:establishment of meiotic spindle localization"/>
    <property type="evidence" value="ECO:0007669"/>
    <property type="project" value="TreeGrafter"/>
</dbReference>
<feature type="region of interest" description="Disordered" evidence="5">
    <location>
        <begin position="232"/>
        <end position="280"/>
    </location>
</feature>
<keyword evidence="3" id="KW-0677">Repeat</keyword>
<evidence type="ECO:0000256" key="2">
    <source>
        <dbReference type="ARBA" id="ARBA00022490"/>
    </source>
</evidence>
<accession>A0A6A5C0J9</accession>
<dbReference type="RefSeq" id="XP_044567720.1">
    <property type="nucleotide sequence ID" value="XM_044701343.1"/>
</dbReference>
<keyword evidence="2" id="KW-0963">Cytoplasm</keyword>
<dbReference type="PROSITE" id="PS50096">
    <property type="entry name" value="IQ"/>
    <property type="match status" value="12"/>
</dbReference>
<evidence type="ECO:0000313" key="7">
    <source>
        <dbReference type="Proteomes" id="UP000444721"/>
    </source>
</evidence>
<feature type="region of interest" description="Disordered" evidence="5">
    <location>
        <begin position="358"/>
        <end position="485"/>
    </location>
</feature>
<dbReference type="GO" id="GO:0005516">
    <property type="term" value="F:calmodulin binding"/>
    <property type="evidence" value="ECO:0007669"/>
    <property type="project" value="UniProtKB-KW"/>
</dbReference>
<dbReference type="PANTHER" id="PTHR22706:SF1">
    <property type="entry name" value="ASSEMBLY FACTOR FOR SPINDLE MICROTUBULES"/>
    <property type="match status" value="1"/>
</dbReference>
<feature type="region of interest" description="Disordered" evidence="5">
    <location>
        <begin position="538"/>
        <end position="557"/>
    </location>
</feature>
<keyword evidence="4" id="KW-0112">Calmodulin-binding</keyword>
<dbReference type="VEuPathDB" id="AmoebaDB:NfTy_016190"/>
<dbReference type="GO" id="GO:0000922">
    <property type="term" value="C:spindle pole"/>
    <property type="evidence" value="ECO:0007669"/>
    <property type="project" value="TreeGrafter"/>
</dbReference>
<feature type="compositionally biased region" description="Low complexity" evidence="5">
    <location>
        <begin position="153"/>
        <end position="170"/>
    </location>
</feature>
<dbReference type="GO" id="GO:0007051">
    <property type="term" value="P:spindle organization"/>
    <property type="evidence" value="ECO:0007669"/>
    <property type="project" value="TreeGrafter"/>
</dbReference>
<dbReference type="PANTHER" id="PTHR22706">
    <property type="entry name" value="ASSEMBLY FACTOR FOR SPINDLE MICROTUBULES"/>
    <property type="match status" value="1"/>
</dbReference>
<dbReference type="Gene3D" id="1.20.5.190">
    <property type="match status" value="1"/>
</dbReference>
<proteinExistence type="predicted"/>
<comment type="caution">
    <text evidence="6">The sequence shown here is derived from an EMBL/GenBank/DDBJ whole genome shotgun (WGS) entry which is preliminary data.</text>
</comment>
<dbReference type="OMA" id="LTKMNEH"/>
<evidence type="ECO:0000256" key="5">
    <source>
        <dbReference type="SAM" id="MobiDB-lite"/>
    </source>
</evidence>
<dbReference type="SMART" id="SM00015">
    <property type="entry name" value="IQ"/>
    <property type="match status" value="24"/>
</dbReference>
<dbReference type="VEuPathDB" id="AmoebaDB:FDP41_010985"/>
<dbReference type="Proteomes" id="UP000444721">
    <property type="component" value="Unassembled WGS sequence"/>
</dbReference>
<gene>
    <name evidence="6" type="ORF">FDP41_010985</name>
</gene>
<feature type="compositionally biased region" description="Low complexity" evidence="5">
    <location>
        <begin position="107"/>
        <end position="136"/>
    </location>
</feature>